<feature type="active site" description="Nucleophile" evidence="3">
    <location>
        <position position="89"/>
    </location>
</feature>
<organism evidence="5 6">
    <name type="scientific">Winmispira thermophila (strain ATCC 700085 / DSM 6578 / Z-1203)</name>
    <name type="common">Spirochaeta thermophila</name>
    <dbReference type="NCBI Taxonomy" id="869211"/>
    <lineage>
        <taxon>Bacteria</taxon>
        <taxon>Pseudomonadati</taxon>
        <taxon>Spirochaetota</taxon>
        <taxon>Spirochaetia</taxon>
        <taxon>Winmispirales</taxon>
        <taxon>Winmispiraceae</taxon>
        <taxon>Winmispira</taxon>
    </lineage>
</organism>
<dbReference type="KEGG" id="stq:Spith_1746"/>
<dbReference type="PANTHER" id="PTHR36845:SF1">
    <property type="entry name" value="HYDROLASE, PUTATIVE (AFU_ORTHOLOGUE AFUA_7G05090)-RELATED"/>
    <property type="match status" value="1"/>
</dbReference>
<dbReference type="GO" id="GO:0000272">
    <property type="term" value="P:polysaccharide catabolic process"/>
    <property type="evidence" value="ECO:0007669"/>
    <property type="project" value="TreeGrafter"/>
</dbReference>
<dbReference type="InterPro" id="IPR008928">
    <property type="entry name" value="6-hairpin_glycosidase_sf"/>
</dbReference>
<feature type="binding site" evidence="4">
    <location>
        <position position="339"/>
    </location>
    <ligand>
        <name>substrate</name>
    </ligand>
</feature>
<feature type="binding site" evidence="4">
    <location>
        <position position="211"/>
    </location>
    <ligand>
        <name>substrate</name>
    </ligand>
</feature>
<evidence type="ECO:0000256" key="2">
    <source>
        <dbReference type="ARBA" id="ARBA00038358"/>
    </source>
</evidence>
<sequence>MDWKEPLNYTLEITRRNIETLEDFPESCDGPSWRTIERERGDRAHWVDGFWTGILWLSYVHSQDEHFKAAALEWSKRLRWLKHSTSTHDLGFIFYLSHVLGGRVLAEPDLYSHAVEAASSLVKRYNPRGEYLQAWGELDGTRKDRGRTNVDLMMNLALLFWASEQTGDPLFAEVATQHARTSRLVLVRKDGSTAHVADFDVDTGVWIRSDTYQGFAHDSCWSRGEAWALYGFATCYEATSLPSFLGVARKIASYTLEHLPEDLVPFWDFDSPDIPNTYRDSSAAAVIACGLLALADVEEDSTLTDRWREWAARITWSLWEHYSSRNTEIPAFLLHGSRSVPHGYKDHALIYGDYYFLEALIRLSRPELSHLFKVKEKKA</sequence>
<evidence type="ECO:0000256" key="4">
    <source>
        <dbReference type="PIRSR" id="PIRSR610905-2"/>
    </source>
</evidence>
<reference evidence="5 6" key="1">
    <citation type="submission" date="2011-06" db="EMBL/GenBank/DDBJ databases">
        <title>The complete genome of Spirochaeta thermophila DSM 6578.</title>
        <authorList>
            <consortium name="US DOE Joint Genome Institute (JGI-PGF)"/>
            <person name="Lucas S."/>
            <person name="Lapidus A."/>
            <person name="Bruce D."/>
            <person name="Goodwin L."/>
            <person name="Pitluck S."/>
            <person name="Peters L."/>
            <person name="Kyrpides N."/>
            <person name="Mavromatis K."/>
            <person name="Ivanova N."/>
            <person name="Mikailova N."/>
            <person name="Pagani I."/>
            <person name="Chertkov O."/>
            <person name="Detter J.C."/>
            <person name="Tapia R."/>
            <person name="Han C."/>
            <person name="Land M."/>
            <person name="Hauser L."/>
            <person name="Markowitz V."/>
            <person name="Cheng J.-F."/>
            <person name="Hugenholtz P."/>
            <person name="Woyke T."/>
            <person name="Wu D."/>
            <person name="Spring S."/>
            <person name="Merkhoffer B."/>
            <person name="Schneider S."/>
            <person name="Klenk H.-P."/>
            <person name="Eisen J.A."/>
        </authorList>
    </citation>
    <scope>NUCLEOTIDE SEQUENCE [LARGE SCALE GENOMIC DNA]</scope>
    <source>
        <strain evidence="6">ATCC 700085 / DSM 6578 / Z-1203</strain>
    </source>
</reference>
<feature type="active site" description="Proton donor" evidence="3">
    <location>
        <position position="151"/>
    </location>
</feature>
<protein>
    <submittedName>
        <fullName evidence="5">Glycosyl hydrolase family 88</fullName>
    </submittedName>
</protein>
<gene>
    <name evidence="5" type="ordered locus">Spith_1746</name>
</gene>
<keyword evidence="1 5" id="KW-0378">Hydrolase</keyword>
<dbReference type="InterPro" id="IPR010905">
    <property type="entry name" value="Glyco_hydro_88"/>
</dbReference>
<name>G0GBZ5_WINT7</name>
<dbReference type="EMBL" id="CP002903">
    <property type="protein sequence ID" value="AEJ62006.1"/>
    <property type="molecule type" value="Genomic_DNA"/>
</dbReference>
<feature type="binding site" evidence="4">
    <location>
        <position position="227"/>
    </location>
    <ligand>
        <name>substrate</name>
    </ligand>
</feature>
<accession>G0GBZ5</accession>
<dbReference type="SUPFAM" id="SSF48208">
    <property type="entry name" value="Six-hairpin glycosidases"/>
    <property type="match status" value="1"/>
</dbReference>
<feature type="binding site" evidence="4">
    <location>
        <position position="223"/>
    </location>
    <ligand>
        <name>substrate</name>
    </ligand>
</feature>
<comment type="similarity">
    <text evidence="2">Belongs to the glycosyl hydrolase 88 family.</text>
</comment>
<dbReference type="PANTHER" id="PTHR36845">
    <property type="entry name" value="HYDROLASE, PUTATIVE (AFU_ORTHOLOGUE AFUA_7G05090)-RELATED"/>
    <property type="match status" value="1"/>
</dbReference>
<proteinExistence type="inferred from homology"/>
<dbReference type="Pfam" id="PF07470">
    <property type="entry name" value="Glyco_hydro_88"/>
    <property type="match status" value="1"/>
</dbReference>
<keyword evidence="6" id="KW-1185">Reference proteome</keyword>
<evidence type="ECO:0000256" key="1">
    <source>
        <dbReference type="ARBA" id="ARBA00022801"/>
    </source>
</evidence>
<evidence type="ECO:0000256" key="3">
    <source>
        <dbReference type="PIRSR" id="PIRSR610905-1"/>
    </source>
</evidence>
<dbReference type="RefSeq" id="WP_014625335.1">
    <property type="nucleotide sequence ID" value="NC_017583.1"/>
</dbReference>
<dbReference type="Proteomes" id="UP000007254">
    <property type="component" value="Chromosome"/>
</dbReference>
<dbReference type="InterPro" id="IPR012341">
    <property type="entry name" value="6hp_glycosidase-like_sf"/>
</dbReference>
<dbReference type="Gene3D" id="1.50.10.10">
    <property type="match status" value="1"/>
</dbReference>
<dbReference type="STRING" id="869211.Spith_1746"/>
<feature type="binding site" evidence="4">
    <location>
        <position position="151"/>
    </location>
    <ligand>
        <name>substrate</name>
    </ligand>
</feature>
<dbReference type="AlphaFoldDB" id="G0GBZ5"/>
<dbReference type="GO" id="GO:0052757">
    <property type="term" value="F:chondroitin hydrolase activity"/>
    <property type="evidence" value="ECO:0007669"/>
    <property type="project" value="TreeGrafter"/>
</dbReference>
<evidence type="ECO:0000313" key="6">
    <source>
        <dbReference type="Proteomes" id="UP000007254"/>
    </source>
</evidence>
<evidence type="ECO:0000313" key="5">
    <source>
        <dbReference type="EMBL" id="AEJ62006.1"/>
    </source>
</evidence>
<feature type="binding site" evidence="4">
    <location>
        <position position="89"/>
    </location>
    <ligand>
        <name>substrate</name>
    </ligand>
</feature>
<dbReference type="InterPro" id="IPR052369">
    <property type="entry name" value="UG_Glycosaminoglycan_Hydrolase"/>
</dbReference>
<dbReference type="HOGENOM" id="CLU_027158_1_1_12"/>